<reference evidence="3" key="2">
    <citation type="submission" date="2021-04" db="EMBL/GenBank/DDBJ databases">
        <authorList>
            <person name="Gilroy R."/>
        </authorList>
    </citation>
    <scope>NUCLEOTIDE SEQUENCE</scope>
    <source>
        <strain evidence="3">CHK196-7946</strain>
    </source>
</reference>
<evidence type="ECO:0000313" key="4">
    <source>
        <dbReference type="Proteomes" id="UP000823902"/>
    </source>
</evidence>
<organism evidence="3 4">
    <name type="scientific">Candidatus Mediterraneibacter faecavium</name>
    <dbReference type="NCBI Taxonomy" id="2838668"/>
    <lineage>
        <taxon>Bacteria</taxon>
        <taxon>Bacillati</taxon>
        <taxon>Bacillota</taxon>
        <taxon>Clostridia</taxon>
        <taxon>Lachnospirales</taxon>
        <taxon>Lachnospiraceae</taxon>
        <taxon>Mediterraneibacter</taxon>
    </lineage>
</organism>
<evidence type="ECO:0000259" key="1">
    <source>
        <dbReference type="Pfam" id="PF08874"/>
    </source>
</evidence>
<comment type="caution">
    <text evidence="3">The sequence shown here is derived from an EMBL/GenBank/DDBJ whole genome shotgun (WGS) entry which is preliminary data.</text>
</comment>
<dbReference type="Pfam" id="PF08874">
    <property type="entry name" value="DUF1835"/>
    <property type="match status" value="1"/>
</dbReference>
<protein>
    <submittedName>
        <fullName evidence="3">DUF1835 domain-containing protein</fullName>
    </submittedName>
</protein>
<evidence type="ECO:0000259" key="2">
    <source>
        <dbReference type="Pfam" id="PF12395"/>
    </source>
</evidence>
<accession>A0A9D2Q815</accession>
<gene>
    <name evidence="3" type="ORF">H9697_06510</name>
</gene>
<sequence>MIEVLFGESEAGTMREIKRRGQSGGRAEVICLGFMLDIGDIRESADSQYRKDLIYSMYMQDQWGSDEKLSRECQKPGDIYSNELKRLCEFLEKGEPVRIWYSNAPYSVCGFCHLCSILQNYENEIFAVKLPEYEVRQDHTIVSSSHWGEAAPEVFIRCLSYEKRLSKLELKMYAWNWAELQEDNSPLRAVINGKVLGVPEDFYDFLIWKRITEKPEKEARLIGDIMGNNPIGIGDWWYARRIDWMIGQGKIKIVEDSEKKYERMICPAREEYTD</sequence>
<dbReference type="AlphaFoldDB" id="A0A9D2Q815"/>
<dbReference type="InterPro" id="IPR014973">
    <property type="entry name" value="DUF1835"/>
</dbReference>
<dbReference type="Proteomes" id="UP000823902">
    <property type="component" value="Unassembled WGS sequence"/>
</dbReference>
<evidence type="ECO:0000313" key="3">
    <source>
        <dbReference type="EMBL" id="HJC74583.1"/>
    </source>
</evidence>
<feature type="domain" description="DUF3658" evidence="2">
    <location>
        <begin position="160"/>
        <end position="258"/>
    </location>
</feature>
<dbReference type="Pfam" id="PF12395">
    <property type="entry name" value="DUF3658"/>
    <property type="match status" value="1"/>
</dbReference>
<dbReference type="InterPro" id="IPR022123">
    <property type="entry name" value="DUF3658"/>
</dbReference>
<dbReference type="EMBL" id="DWVY01000031">
    <property type="protein sequence ID" value="HJC74583.1"/>
    <property type="molecule type" value="Genomic_DNA"/>
</dbReference>
<name>A0A9D2Q815_9FIRM</name>
<reference evidence="3" key="1">
    <citation type="journal article" date="2021" name="PeerJ">
        <title>Extensive microbial diversity within the chicken gut microbiome revealed by metagenomics and culture.</title>
        <authorList>
            <person name="Gilroy R."/>
            <person name="Ravi A."/>
            <person name="Getino M."/>
            <person name="Pursley I."/>
            <person name="Horton D.L."/>
            <person name="Alikhan N.F."/>
            <person name="Baker D."/>
            <person name="Gharbi K."/>
            <person name="Hall N."/>
            <person name="Watson M."/>
            <person name="Adriaenssens E.M."/>
            <person name="Foster-Nyarko E."/>
            <person name="Jarju S."/>
            <person name="Secka A."/>
            <person name="Antonio M."/>
            <person name="Oren A."/>
            <person name="Chaudhuri R.R."/>
            <person name="La Ragione R."/>
            <person name="Hildebrand F."/>
            <person name="Pallen M.J."/>
        </authorList>
    </citation>
    <scope>NUCLEOTIDE SEQUENCE</scope>
    <source>
        <strain evidence="3">CHK196-7946</strain>
    </source>
</reference>
<proteinExistence type="predicted"/>
<feature type="domain" description="DUF1835" evidence="1">
    <location>
        <begin position="2"/>
        <end position="129"/>
    </location>
</feature>